<evidence type="ECO:0000256" key="8">
    <source>
        <dbReference type="SAM" id="MobiDB-lite"/>
    </source>
</evidence>
<keyword evidence="3 6" id="KW-0547">Nucleotide-binding</keyword>
<dbReference type="Pfam" id="PF07650">
    <property type="entry name" value="KH_2"/>
    <property type="match status" value="1"/>
</dbReference>
<proteinExistence type="inferred from homology"/>
<feature type="region of interest" description="G5" evidence="7">
    <location>
        <begin position="183"/>
        <end position="185"/>
    </location>
</feature>
<dbReference type="CDD" id="cd22534">
    <property type="entry name" value="KH-II_Era"/>
    <property type="match status" value="1"/>
</dbReference>
<dbReference type="EMBL" id="JBHSWI010000001">
    <property type="protein sequence ID" value="MFC6647379.1"/>
    <property type="molecule type" value="Genomic_DNA"/>
</dbReference>
<keyword evidence="4 6" id="KW-0694">RNA-binding</keyword>
<evidence type="ECO:0000256" key="3">
    <source>
        <dbReference type="ARBA" id="ARBA00022741"/>
    </source>
</evidence>
<accession>A0ABW1ZE90</accession>
<dbReference type="SMART" id="SM00382">
    <property type="entry name" value="AAA"/>
    <property type="match status" value="1"/>
</dbReference>
<dbReference type="PROSITE" id="PS51713">
    <property type="entry name" value="G_ERA"/>
    <property type="match status" value="1"/>
</dbReference>
<dbReference type="InterPro" id="IPR004044">
    <property type="entry name" value="KH_dom_type_2"/>
</dbReference>
<evidence type="ECO:0000256" key="1">
    <source>
        <dbReference type="ARBA" id="ARBA00007921"/>
    </source>
</evidence>
<dbReference type="HAMAP" id="MF_00367">
    <property type="entry name" value="GTPase_Era"/>
    <property type="match status" value="1"/>
</dbReference>
<dbReference type="PRINTS" id="PR00326">
    <property type="entry name" value="GTP1OBG"/>
</dbReference>
<dbReference type="Pfam" id="PF01926">
    <property type="entry name" value="MMR_HSR1"/>
    <property type="match status" value="1"/>
</dbReference>
<feature type="region of interest" description="G2" evidence="7">
    <location>
        <begin position="38"/>
        <end position="42"/>
    </location>
</feature>
<feature type="domain" description="Era-type G" evidence="9">
    <location>
        <begin position="4"/>
        <end position="204"/>
    </location>
</feature>
<protein>
    <recommendedName>
        <fullName evidence="2 6">GTPase Era</fullName>
    </recommendedName>
</protein>
<dbReference type="SUPFAM" id="SSF52540">
    <property type="entry name" value="P-loop containing nucleoside triphosphate hydrolases"/>
    <property type="match status" value="1"/>
</dbReference>
<evidence type="ECO:0000256" key="7">
    <source>
        <dbReference type="PROSITE-ProRule" id="PRU01050"/>
    </source>
</evidence>
<dbReference type="InterPro" id="IPR006073">
    <property type="entry name" value="GTP-bd"/>
</dbReference>
<dbReference type="InterPro" id="IPR005225">
    <property type="entry name" value="Small_GTP-bd"/>
</dbReference>
<keyword evidence="6" id="KW-1003">Cell membrane</keyword>
<dbReference type="PANTHER" id="PTHR42698">
    <property type="entry name" value="GTPASE ERA"/>
    <property type="match status" value="1"/>
</dbReference>
<dbReference type="Gene3D" id="3.30.300.20">
    <property type="match status" value="1"/>
</dbReference>
<reference evidence="11" key="1">
    <citation type="journal article" date="2019" name="Int. J. Syst. Evol. Microbiol.">
        <title>The Global Catalogue of Microorganisms (GCM) 10K type strain sequencing project: providing services to taxonomists for standard genome sequencing and annotation.</title>
        <authorList>
            <consortium name="The Broad Institute Genomics Platform"/>
            <consortium name="The Broad Institute Genome Sequencing Center for Infectious Disease"/>
            <person name="Wu L."/>
            <person name="Ma J."/>
        </authorList>
    </citation>
    <scope>NUCLEOTIDE SEQUENCE [LARGE SCALE GENOMIC DNA]</scope>
    <source>
        <strain evidence="11">CGMCC 1.16026</strain>
    </source>
</reference>
<dbReference type="SUPFAM" id="SSF54814">
    <property type="entry name" value="Prokaryotic type KH domain (KH-domain type II)"/>
    <property type="match status" value="1"/>
</dbReference>
<feature type="binding site" evidence="6">
    <location>
        <begin position="71"/>
        <end position="75"/>
    </location>
    <ligand>
        <name>GTP</name>
        <dbReference type="ChEBI" id="CHEBI:37565"/>
    </ligand>
</feature>
<feature type="region of interest" description="G4" evidence="7">
    <location>
        <begin position="154"/>
        <end position="157"/>
    </location>
</feature>
<feature type="binding site" evidence="6">
    <location>
        <begin position="12"/>
        <end position="19"/>
    </location>
    <ligand>
        <name>GTP</name>
        <dbReference type="ChEBI" id="CHEBI:37565"/>
    </ligand>
</feature>
<dbReference type="Gene3D" id="3.40.50.300">
    <property type="entry name" value="P-loop containing nucleotide triphosphate hydrolases"/>
    <property type="match status" value="1"/>
</dbReference>
<organism evidence="10 11">
    <name type="scientific">Granulicella cerasi</name>
    <dbReference type="NCBI Taxonomy" id="741063"/>
    <lineage>
        <taxon>Bacteria</taxon>
        <taxon>Pseudomonadati</taxon>
        <taxon>Acidobacteriota</taxon>
        <taxon>Terriglobia</taxon>
        <taxon>Terriglobales</taxon>
        <taxon>Acidobacteriaceae</taxon>
        <taxon>Granulicella</taxon>
    </lineage>
</organism>
<dbReference type="NCBIfam" id="TIGR00231">
    <property type="entry name" value="small_GTP"/>
    <property type="match status" value="1"/>
</dbReference>
<dbReference type="InterPro" id="IPR015946">
    <property type="entry name" value="KH_dom-like_a/b"/>
</dbReference>
<dbReference type="Proteomes" id="UP001596391">
    <property type="component" value="Unassembled WGS sequence"/>
</dbReference>
<dbReference type="RefSeq" id="WP_263370720.1">
    <property type="nucleotide sequence ID" value="NZ_JAGSYD010000002.1"/>
</dbReference>
<keyword evidence="5 6" id="KW-0342">GTP-binding</keyword>
<sequence length="373" mass="41975">MALRSGFVSIVGRPNAGKSTLLNALLGQKLAIVTHKPQTTRTRIQGVLELPLRKKTSSDAGRSMAQVVMVDTPGVHKPDTQLDKRMMQEVHDALESRDVVLFIVDATHRIHGDEVFEQDEKKPGVQRRRKSKAEDDFALQLVQKLDCPVILVLNKIDSVPRADLLPIIQHWSTLHKFADVIPISARKKDGLELLLDKVVEKLPEGQRYFPKDQLTDQPERFLVAELIREKILMLTGEEVPYAAAVVIEKYEEPASMRKGKDGKLPVTKIAAAIYCERAGQKAILIGKQGTMLKQIGSAARKDIESLLGTRVFLELFVKVEEDWRTKRVFVDDLDWRRQLEQLAEKQGRSMSLAESAEAVDFPDFGEEDGAEEK</sequence>
<dbReference type="InterPro" id="IPR027417">
    <property type="entry name" value="P-loop_NTPase"/>
</dbReference>
<keyword evidence="6" id="KW-0472">Membrane</keyword>
<comment type="subcellular location">
    <subcellularLocation>
        <location evidence="6">Cytoplasm</location>
    </subcellularLocation>
    <subcellularLocation>
        <location evidence="6">Cell membrane</location>
        <topology evidence="6">Peripheral membrane protein</topology>
    </subcellularLocation>
</comment>
<name>A0ABW1ZE90_9BACT</name>
<comment type="function">
    <text evidence="6">An essential GTPase that binds both GDP and GTP, with rapid nucleotide exchange. Plays a role in 16S rRNA processing and 30S ribosomal subunit biogenesis and possibly also in cell cycle regulation and energy metabolism.</text>
</comment>
<evidence type="ECO:0000313" key="11">
    <source>
        <dbReference type="Proteomes" id="UP001596391"/>
    </source>
</evidence>
<dbReference type="InterPro" id="IPR003593">
    <property type="entry name" value="AAA+_ATPase"/>
</dbReference>
<feature type="compositionally biased region" description="Acidic residues" evidence="8">
    <location>
        <begin position="363"/>
        <end position="373"/>
    </location>
</feature>
<evidence type="ECO:0000256" key="2">
    <source>
        <dbReference type="ARBA" id="ARBA00020484"/>
    </source>
</evidence>
<keyword evidence="6" id="KW-0690">Ribosome biogenesis</keyword>
<evidence type="ECO:0000256" key="6">
    <source>
        <dbReference type="HAMAP-Rule" id="MF_00367"/>
    </source>
</evidence>
<evidence type="ECO:0000256" key="5">
    <source>
        <dbReference type="ARBA" id="ARBA00023134"/>
    </source>
</evidence>
<dbReference type="NCBIfam" id="NF000908">
    <property type="entry name" value="PRK00089.1"/>
    <property type="match status" value="1"/>
</dbReference>
<dbReference type="CDD" id="cd04163">
    <property type="entry name" value="Era"/>
    <property type="match status" value="1"/>
</dbReference>
<keyword evidence="6" id="KW-0963">Cytoplasm</keyword>
<comment type="subunit">
    <text evidence="6">Monomer.</text>
</comment>
<feature type="region of interest" description="G3" evidence="7">
    <location>
        <begin position="71"/>
        <end position="74"/>
    </location>
</feature>
<feature type="region of interest" description="G1" evidence="7">
    <location>
        <begin position="12"/>
        <end position="19"/>
    </location>
</feature>
<feature type="binding site" evidence="6">
    <location>
        <begin position="154"/>
        <end position="157"/>
    </location>
    <ligand>
        <name>GTP</name>
        <dbReference type="ChEBI" id="CHEBI:37565"/>
    </ligand>
</feature>
<feature type="region of interest" description="Disordered" evidence="8">
    <location>
        <begin position="344"/>
        <end position="373"/>
    </location>
</feature>
<dbReference type="NCBIfam" id="TIGR00436">
    <property type="entry name" value="era"/>
    <property type="match status" value="1"/>
</dbReference>
<keyword evidence="6" id="KW-0699">rRNA-binding</keyword>
<dbReference type="InterPro" id="IPR030388">
    <property type="entry name" value="G_ERA_dom"/>
</dbReference>
<evidence type="ECO:0000259" key="9">
    <source>
        <dbReference type="PROSITE" id="PS51713"/>
    </source>
</evidence>
<evidence type="ECO:0000313" key="10">
    <source>
        <dbReference type="EMBL" id="MFC6647379.1"/>
    </source>
</evidence>
<comment type="similarity">
    <text evidence="1 6 7">Belongs to the TRAFAC class TrmE-Era-EngA-EngB-Septin-like GTPase superfamily. Era GTPase family.</text>
</comment>
<dbReference type="PANTHER" id="PTHR42698:SF1">
    <property type="entry name" value="GTPASE ERA, MITOCHONDRIAL"/>
    <property type="match status" value="1"/>
</dbReference>
<evidence type="ECO:0000256" key="4">
    <source>
        <dbReference type="ARBA" id="ARBA00022884"/>
    </source>
</evidence>
<dbReference type="InterPro" id="IPR005662">
    <property type="entry name" value="GTPase_Era-like"/>
</dbReference>
<comment type="caution">
    <text evidence="10">The sequence shown here is derived from an EMBL/GenBank/DDBJ whole genome shotgun (WGS) entry which is preliminary data.</text>
</comment>
<gene>
    <name evidence="6 10" type="primary">era</name>
    <name evidence="10" type="ORF">ACFQBQ_17735</name>
</gene>
<keyword evidence="11" id="KW-1185">Reference proteome</keyword>
<dbReference type="InterPro" id="IPR009019">
    <property type="entry name" value="KH_sf_prok-type"/>
</dbReference>